<feature type="compositionally biased region" description="Basic and acidic residues" evidence="2">
    <location>
        <begin position="954"/>
        <end position="967"/>
    </location>
</feature>
<dbReference type="InterPro" id="IPR056884">
    <property type="entry name" value="NPHP3-like_N"/>
</dbReference>
<dbReference type="PROSITE" id="PS50837">
    <property type="entry name" value="NACHT"/>
    <property type="match status" value="1"/>
</dbReference>
<dbReference type="InterPro" id="IPR007111">
    <property type="entry name" value="NACHT_NTPase"/>
</dbReference>
<accession>A0ABY0HKV4</accession>
<feature type="region of interest" description="Disordered" evidence="2">
    <location>
        <begin position="888"/>
        <end position="914"/>
    </location>
</feature>
<comment type="caution">
    <text evidence="4">The sequence shown here is derived from an EMBL/GenBank/DDBJ whole genome shotgun (WGS) entry which is preliminary data.</text>
</comment>
<feature type="region of interest" description="Disordered" evidence="2">
    <location>
        <begin position="1139"/>
        <end position="1175"/>
    </location>
</feature>
<dbReference type="PANTHER" id="PTHR46082:SF11">
    <property type="entry name" value="AAA+ ATPASE DOMAIN-CONTAINING PROTEIN-RELATED"/>
    <property type="match status" value="1"/>
</dbReference>
<feature type="compositionally biased region" description="Polar residues" evidence="2">
    <location>
        <begin position="940"/>
        <end position="949"/>
    </location>
</feature>
<gene>
    <name evidence="4" type="ORF">DL762_001423</name>
</gene>
<protein>
    <recommendedName>
        <fullName evidence="3">NACHT domain-containing protein</fullName>
    </recommendedName>
</protein>
<dbReference type="SUPFAM" id="SSF53167">
    <property type="entry name" value="Purine and uridine phosphorylases"/>
    <property type="match status" value="1"/>
</dbReference>
<feature type="compositionally biased region" description="Polar residues" evidence="2">
    <location>
        <begin position="1694"/>
        <end position="1710"/>
    </location>
</feature>
<evidence type="ECO:0000313" key="5">
    <source>
        <dbReference type="Proteomes" id="UP000294003"/>
    </source>
</evidence>
<organism evidence="4 5">
    <name type="scientific">Monosporascus cannonballus</name>
    <dbReference type="NCBI Taxonomy" id="155416"/>
    <lineage>
        <taxon>Eukaryota</taxon>
        <taxon>Fungi</taxon>
        <taxon>Dikarya</taxon>
        <taxon>Ascomycota</taxon>
        <taxon>Pezizomycotina</taxon>
        <taxon>Sordariomycetes</taxon>
        <taxon>Xylariomycetidae</taxon>
        <taxon>Xylariales</taxon>
        <taxon>Xylariales incertae sedis</taxon>
        <taxon>Monosporascus</taxon>
    </lineage>
</organism>
<evidence type="ECO:0000259" key="3">
    <source>
        <dbReference type="PROSITE" id="PS50837"/>
    </source>
</evidence>
<name>A0ABY0HKV4_9PEZI</name>
<dbReference type="Gene3D" id="3.40.50.1580">
    <property type="entry name" value="Nucleoside phosphorylase domain"/>
    <property type="match status" value="1"/>
</dbReference>
<evidence type="ECO:0000256" key="2">
    <source>
        <dbReference type="SAM" id="MobiDB-lite"/>
    </source>
</evidence>
<reference evidence="4 5" key="1">
    <citation type="submission" date="2018-06" db="EMBL/GenBank/DDBJ databases">
        <title>Complete Genomes of Monosporascus.</title>
        <authorList>
            <person name="Robinson A.J."/>
            <person name="Natvig D.O."/>
        </authorList>
    </citation>
    <scope>NUCLEOTIDE SEQUENCE [LARGE SCALE GENOMIC DNA]</scope>
    <source>
        <strain evidence="4 5">CBS 609.92</strain>
    </source>
</reference>
<feature type="compositionally biased region" description="Low complexity" evidence="2">
    <location>
        <begin position="968"/>
        <end position="980"/>
    </location>
</feature>
<evidence type="ECO:0000313" key="4">
    <source>
        <dbReference type="EMBL" id="RYO92932.1"/>
    </source>
</evidence>
<feature type="region of interest" description="Disordered" evidence="2">
    <location>
        <begin position="940"/>
        <end position="984"/>
    </location>
</feature>
<evidence type="ECO:0000256" key="1">
    <source>
        <dbReference type="ARBA" id="ARBA00022737"/>
    </source>
</evidence>
<keyword evidence="1" id="KW-0677">Repeat</keyword>
<dbReference type="InterPro" id="IPR035994">
    <property type="entry name" value="Nucleoside_phosphorylase_sf"/>
</dbReference>
<dbReference type="PANTHER" id="PTHR46082">
    <property type="entry name" value="ATP/GTP-BINDING PROTEIN-RELATED"/>
    <property type="match status" value="1"/>
</dbReference>
<dbReference type="InterPro" id="IPR053137">
    <property type="entry name" value="NLR-like"/>
</dbReference>
<dbReference type="InterPro" id="IPR027417">
    <property type="entry name" value="P-loop_NTPase"/>
</dbReference>
<keyword evidence="5" id="KW-1185">Reference proteome</keyword>
<feature type="compositionally biased region" description="Acidic residues" evidence="2">
    <location>
        <begin position="1149"/>
        <end position="1167"/>
    </location>
</feature>
<sequence>MAELDPELYTVAWLAPLEIEAQAALHMLDKRHQGRFPMGRGDDYVFQAGEMCGHYVIVATLPAGQEYGTGSAAALASQVKKFFPNLWFGLLVGVAAGLPNLTQSPPLDIRLGDVLVGLPTGESAGLIAYDLGKETAKDGFQPLRFGHVLASTETVVRSAIGSIKLKAPKDAEAFLPYYETIKHKEHSSGTFVDPGQERDKLYLVDDSGTERLVERQRRPDDMRARVWYGPIGSGEKLIKNAQKRNKLRDKHGVIGLEMEAVGTMNRIPVGVIRGVCDYGDEHKNKEWQPYAAAMAAAYTKGLLSEIPPKITRKKPVLIQSDEDKRCLAHLWITDPRNNKERIKQTKGGLLEDSSGWILEHEDFRRWRNNDEARLLWIKGDPGKGKTMLLIAIVDELERQLGQLKQLHQQSTTVLSYFFCQGTNSDLNNATAVLRGLIYLLGVRNPSLLSHLRKRYDTAGLKLFESANAFIALSEVLEGMLRDASLSWAYIVIDALDECGLDLQRLLKFIVHNSSASPRVKWIVSSRNRPDIEQQLKLDNSGMKLSLELTQNAEQVAHAVDAYINFKASKLWPLQNRNTLEENILATRRDQVREVMRRKSNGTFLWAAFVFVELQDILVGEVLEVLEEIPSGLTELYDRMIEQIRHLKPKHREYCYRVLSTATLAYRPLHLLKLQVLAGFQDGITYLADLMRIVKMCGSFLTIRNNYVYFIHPSVKDYLSDKASNTIFPSGPTDGHHAIFSRSLQAMSTLQRDIYNLHHPGLLIGEIKAPDPDPLAAIRYSCVHWIGHFCDVYSSSRSGDQVGPHEADMVGQFFREKFLYWLEALGLIQHVGDAILSMTRLERLLRNREVIENAPLKTYASALVFNPVRNQGRWKGAEDLEVQVLETRKTKPGTDDPAILTSKPHKEPKSGHDDVASHINIGKGYGSEYGDDLATGADTKANNFGMSVTESPIEEDPKADYGDVHDESSIGSPPQSSVSSVFDRDNRSRGTCLLTTVTSEARTKAESLLPASSIPEVSRLDTTLHLGLGTDHNGAVAGNNFHADAETEEHIATDHSDAETTCSIDSTSDDLKLRYIQVFTDQLARDISPSSIDMTSKYFDHLLKAFAWKLHGESSGPFQWGAAVDLYWKRNEMITLLTSNTPEIDHVGGDENEDHEESISEEDEEEEDEKSRQSFDPAMVAEWADRIEPPNVGDEESGQPVSVAPVQEDLCGDVDTAAATAPEPILGQLPEYEKIIRESDAYQWLLSKIGQHGRLVFRDSNLMFDIGATVRKQLLAHEPLRKISRRQPLSRVRMTFNLDWDPVHFIHHHNCAYPLSGVLEKVVCLTGSWDGAQAATVMEYMRQTWPVTGEPIVHLLQELITLPKGQECYYQLPEPKLYQLNKPGLGPRLPRPKTAQLAACIQPPSSCSISITGDRYFVSEIAEQIGWLASALRSSPISQGLVACDPRVEDFNVRVQNEGTPAAMVVGTCCMRFVFSSRGVGSGLPVFCRPILVRGYPIPRTPAPKPALDILGVADGDVCLASPPCLVGNAMTADNNDNDKRVTPHWLEEDVSQETEEALFSEQRSFEASHGYDYDISFTRDFASAAQDCFKRGIKHIVGARLSWWPLAEPEDELGHGRVRVYSAASRCRRIYDDVPTRLAEALFPKLITVRKSAPKSNWILSNREAVLLHDTTLIRILLSQKTHFETKADEQEHSGVQTAAQHGSGNNGNP</sequence>
<dbReference type="Pfam" id="PF24883">
    <property type="entry name" value="NPHP3_N"/>
    <property type="match status" value="1"/>
</dbReference>
<proteinExistence type="predicted"/>
<dbReference type="Gene3D" id="3.40.50.300">
    <property type="entry name" value="P-loop containing nucleotide triphosphate hydrolases"/>
    <property type="match status" value="1"/>
</dbReference>
<feature type="compositionally biased region" description="Basic and acidic residues" evidence="2">
    <location>
        <begin position="903"/>
        <end position="914"/>
    </location>
</feature>
<feature type="region of interest" description="Disordered" evidence="2">
    <location>
        <begin position="1688"/>
        <end position="1710"/>
    </location>
</feature>
<feature type="domain" description="NACHT" evidence="3">
    <location>
        <begin position="373"/>
        <end position="535"/>
    </location>
</feature>
<dbReference type="Proteomes" id="UP000294003">
    <property type="component" value="Unassembled WGS sequence"/>
</dbReference>
<dbReference type="EMBL" id="QJNS01000023">
    <property type="protein sequence ID" value="RYO92932.1"/>
    <property type="molecule type" value="Genomic_DNA"/>
</dbReference>
<dbReference type="SUPFAM" id="SSF52540">
    <property type="entry name" value="P-loop containing nucleoside triphosphate hydrolases"/>
    <property type="match status" value="1"/>
</dbReference>